<reference evidence="2" key="2">
    <citation type="journal article" date="2015" name="Data Brief">
        <title>Shoot transcriptome of the giant reed, Arundo donax.</title>
        <authorList>
            <person name="Barrero R.A."/>
            <person name="Guerrero F.D."/>
            <person name="Moolhuijzen P."/>
            <person name="Goolsby J.A."/>
            <person name="Tidwell J."/>
            <person name="Bellgard S.E."/>
            <person name="Bellgard M.I."/>
        </authorList>
    </citation>
    <scope>NUCLEOTIDE SEQUENCE</scope>
    <source>
        <tissue evidence="2">Shoot tissue taken approximately 20 cm above the soil surface</tissue>
    </source>
</reference>
<evidence type="ECO:0000256" key="1">
    <source>
        <dbReference type="SAM" id="MobiDB-lite"/>
    </source>
</evidence>
<evidence type="ECO:0000313" key="2">
    <source>
        <dbReference type="EMBL" id="JAD82734.1"/>
    </source>
</evidence>
<proteinExistence type="predicted"/>
<organism evidence="2">
    <name type="scientific">Arundo donax</name>
    <name type="common">Giant reed</name>
    <name type="synonym">Donax arundinaceus</name>
    <dbReference type="NCBI Taxonomy" id="35708"/>
    <lineage>
        <taxon>Eukaryota</taxon>
        <taxon>Viridiplantae</taxon>
        <taxon>Streptophyta</taxon>
        <taxon>Embryophyta</taxon>
        <taxon>Tracheophyta</taxon>
        <taxon>Spermatophyta</taxon>
        <taxon>Magnoliopsida</taxon>
        <taxon>Liliopsida</taxon>
        <taxon>Poales</taxon>
        <taxon>Poaceae</taxon>
        <taxon>PACMAD clade</taxon>
        <taxon>Arundinoideae</taxon>
        <taxon>Arundineae</taxon>
        <taxon>Arundo</taxon>
    </lineage>
</organism>
<reference evidence="2" key="1">
    <citation type="submission" date="2014-09" db="EMBL/GenBank/DDBJ databases">
        <authorList>
            <person name="Magalhaes I.L.F."/>
            <person name="Oliveira U."/>
            <person name="Santos F.R."/>
            <person name="Vidigal T.H.D.A."/>
            <person name="Brescovit A.D."/>
            <person name="Santos A.J."/>
        </authorList>
    </citation>
    <scope>NUCLEOTIDE SEQUENCE</scope>
    <source>
        <tissue evidence="2">Shoot tissue taken approximately 20 cm above the soil surface</tissue>
    </source>
</reference>
<name>A0A0A9D2B7_ARUDO</name>
<sequence length="111" mass="12332">MRRIGGSNVTSWIYWTWVGRIRRRKATAAAAVSHRRHQRSCRSSTAASPSSSKNCLRTPKIPLLRTAWASCGWAGERPAASGELQLLRAPLALRHWNQDNEGPSARRAPST</sequence>
<dbReference type="EMBL" id="GBRH01215161">
    <property type="protein sequence ID" value="JAD82734.1"/>
    <property type="molecule type" value="Transcribed_RNA"/>
</dbReference>
<protein>
    <submittedName>
        <fullName evidence="2">Uncharacterized protein</fullName>
    </submittedName>
</protein>
<feature type="compositionally biased region" description="Low complexity" evidence="1">
    <location>
        <begin position="41"/>
        <end position="52"/>
    </location>
</feature>
<dbReference type="AlphaFoldDB" id="A0A0A9D2B7"/>
<accession>A0A0A9D2B7</accession>
<feature type="region of interest" description="Disordered" evidence="1">
    <location>
        <begin position="29"/>
        <end position="54"/>
    </location>
</feature>